<evidence type="ECO:0000259" key="4">
    <source>
        <dbReference type="Pfam" id="PF02894"/>
    </source>
</evidence>
<dbReference type="AlphaFoldDB" id="A0A4R5KUU2"/>
<feature type="domain" description="Gfo/Idh/MocA-like oxidoreductase C-terminal" evidence="4">
    <location>
        <begin position="197"/>
        <end position="350"/>
    </location>
</feature>
<evidence type="ECO:0000313" key="6">
    <source>
        <dbReference type="Proteomes" id="UP000295636"/>
    </source>
</evidence>
<protein>
    <submittedName>
        <fullName evidence="5">Gfo/Idh/MocA family oxidoreductase</fullName>
    </submittedName>
</protein>
<dbReference type="InterPro" id="IPR050463">
    <property type="entry name" value="Gfo/Idh/MocA_oxidrdct_glycsds"/>
</dbReference>
<dbReference type="InterPro" id="IPR036291">
    <property type="entry name" value="NAD(P)-bd_dom_sf"/>
</dbReference>
<keyword evidence="6" id="KW-1185">Reference proteome</keyword>
<feature type="domain" description="Gfo/Idh/MocA-like oxidoreductase N-terminal" evidence="3">
    <location>
        <begin position="8"/>
        <end position="127"/>
    </location>
</feature>
<dbReference type="Pfam" id="PF01408">
    <property type="entry name" value="GFO_IDH_MocA"/>
    <property type="match status" value="1"/>
</dbReference>
<keyword evidence="2" id="KW-0560">Oxidoreductase</keyword>
<evidence type="ECO:0000256" key="1">
    <source>
        <dbReference type="ARBA" id="ARBA00010928"/>
    </source>
</evidence>
<dbReference type="PANTHER" id="PTHR43818">
    <property type="entry name" value="BCDNA.GH03377"/>
    <property type="match status" value="1"/>
</dbReference>
<evidence type="ECO:0000259" key="3">
    <source>
        <dbReference type="Pfam" id="PF01408"/>
    </source>
</evidence>
<dbReference type="RefSeq" id="WP_133227302.1">
    <property type="nucleotide sequence ID" value="NZ_SMRT01000003.1"/>
</dbReference>
<evidence type="ECO:0000313" key="5">
    <source>
        <dbReference type="EMBL" id="TDF98845.1"/>
    </source>
</evidence>
<accession>A0A4R5KUU2</accession>
<comment type="similarity">
    <text evidence="1">Belongs to the Gfo/Idh/MocA family.</text>
</comment>
<dbReference type="Proteomes" id="UP000295636">
    <property type="component" value="Unassembled WGS sequence"/>
</dbReference>
<dbReference type="Pfam" id="PF02894">
    <property type="entry name" value="GFO_IDH_MocA_C"/>
    <property type="match status" value="1"/>
</dbReference>
<dbReference type="SUPFAM" id="SSF55347">
    <property type="entry name" value="Glyceraldehyde-3-phosphate dehydrogenase-like, C-terminal domain"/>
    <property type="match status" value="1"/>
</dbReference>
<comment type="caution">
    <text evidence="5">The sequence shown here is derived from an EMBL/GenBank/DDBJ whole genome shotgun (WGS) entry which is preliminary data.</text>
</comment>
<evidence type="ECO:0000256" key="2">
    <source>
        <dbReference type="ARBA" id="ARBA00023002"/>
    </source>
</evidence>
<dbReference type="Gene3D" id="3.30.360.10">
    <property type="entry name" value="Dihydrodipicolinate Reductase, domain 2"/>
    <property type="match status" value="1"/>
</dbReference>
<sequence>MEKESKQLKIGVLGCGPISQFAHFEACRRARNAELYAICDLADDLLTRMAEIHKPKVTYNDYSQMLADPEVDAVIIGIADQYHVSAALQALEAGKHVLVEKPLGVSIEECEKLREKVHETGLILQVGNMKRFDPGIAFARKFIKEEIGEMLALKAWYCDSSYRYTVTDNIQPIPLLSANAKRPGGNPKQDKLRYFMLTHGSHLVDTARYLGGDIVSVKAWNTQKFGAYSWFATAEFADGFVGQLDLTVAVRMDWHEGFQIYGEHGSVIGKTYIPWLFKSSDIEVFSVKDGSYHRPLGEDAHFFKLQVEAFSDTILHQAPMIGADVEDGIAAMRAMVAIAKSVETGETVKLAEVSGAV</sequence>
<organism evidence="5 6">
    <name type="scientific">Paenibacillus piri</name>
    <dbReference type="NCBI Taxonomy" id="2547395"/>
    <lineage>
        <taxon>Bacteria</taxon>
        <taxon>Bacillati</taxon>
        <taxon>Bacillota</taxon>
        <taxon>Bacilli</taxon>
        <taxon>Bacillales</taxon>
        <taxon>Paenibacillaceae</taxon>
        <taxon>Paenibacillus</taxon>
    </lineage>
</organism>
<dbReference type="PANTHER" id="PTHR43818:SF11">
    <property type="entry name" value="BCDNA.GH03377"/>
    <property type="match status" value="1"/>
</dbReference>
<dbReference type="InterPro" id="IPR004104">
    <property type="entry name" value="Gfo/Idh/MocA-like_OxRdtase_C"/>
</dbReference>
<dbReference type="InterPro" id="IPR000683">
    <property type="entry name" value="Gfo/Idh/MocA-like_OxRdtase_N"/>
</dbReference>
<proteinExistence type="inferred from homology"/>
<dbReference type="GO" id="GO:0016491">
    <property type="term" value="F:oxidoreductase activity"/>
    <property type="evidence" value="ECO:0007669"/>
    <property type="project" value="UniProtKB-KW"/>
</dbReference>
<dbReference type="GO" id="GO:0000166">
    <property type="term" value="F:nucleotide binding"/>
    <property type="evidence" value="ECO:0007669"/>
    <property type="project" value="InterPro"/>
</dbReference>
<dbReference type="Gene3D" id="3.40.50.720">
    <property type="entry name" value="NAD(P)-binding Rossmann-like Domain"/>
    <property type="match status" value="1"/>
</dbReference>
<name>A0A4R5KUU2_9BACL</name>
<gene>
    <name evidence="5" type="ORF">E1757_10025</name>
</gene>
<dbReference type="EMBL" id="SMRT01000003">
    <property type="protein sequence ID" value="TDF98845.1"/>
    <property type="molecule type" value="Genomic_DNA"/>
</dbReference>
<reference evidence="5 6" key="1">
    <citation type="submission" date="2019-03" db="EMBL/GenBank/DDBJ databases">
        <title>This is whole genome sequence of Paenibacillus sp MS74 strain.</title>
        <authorList>
            <person name="Trinh H.N."/>
        </authorList>
    </citation>
    <scope>NUCLEOTIDE SEQUENCE [LARGE SCALE GENOMIC DNA]</scope>
    <source>
        <strain evidence="5 6">MS74</strain>
    </source>
</reference>
<dbReference type="SUPFAM" id="SSF51735">
    <property type="entry name" value="NAD(P)-binding Rossmann-fold domains"/>
    <property type="match status" value="1"/>
</dbReference>
<dbReference type="OrthoDB" id="9815825at2"/>